<keyword evidence="3" id="KW-1185">Reference proteome</keyword>
<evidence type="ECO:0000256" key="1">
    <source>
        <dbReference type="SAM" id="Phobius"/>
    </source>
</evidence>
<dbReference type="RefSeq" id="WP_237856428.1">
    <property type="nucleotide sequence ID" value="NZ_JAKLWS010000049.1"/>
</dbReference>
<feature type="transmembrane region" description="Helical" evidence="1">
    <location>
        <begin position="21"/>
        <end position="41"/>
    </location>
</feature>
<comment type="caution">
    <text evidence="2">The sequence shown here is derived from an EMBL/GenBank/DDBJ whole genome shotgun (WGS) entry which is preliminary data.</text>
</comment>
<feature type="transmembrane region" description="Helical" evidence="1">
    <location>
        <begin position="90"/>
        <end position="115"/>
    </location>
</feature>
<protein>
    <recommendedName>
        <fullName evidence="4">DoxX family membrane protein</fullName>
    </recommendedName>
</protein>
<organism evidence="2 3">
    <name type="scientific">Rhodohalobacter sulfatireducens</name>
    <dbReference type="NCBI Taxonomy" id="2911366"/>
    <lineage>
        <taxon>Bacteria</taxon>
        <taxon>Pseudomonadati</taxon>
        <taxon>Balneolota</taxon>
        <taxon>Balneolia</taxon>
        <taxon>Balneolales</taxon>
        <taxon>Balneolaceae</taxon>
        <taxon>Rhodohalobacter</taxon>
    </lineage>
</organism>
<dbReference type="EMBL" id="JAKLWS010000049">
    <property type="protein sequence ID" value="MCG2590912.1"/>
    <property type="molecule type" value="Genomic_DNA"/>
</dbReference>
<evidence type="ECO:0000313" key="2">
    <source>
        <dbReference type="EMBL" id="MCG2590912.1"/>
    </source>
</evidence>
<accession>A0ABS9KJ80</accession>
<keyword evidence="1" id="KW-0472">Membrane</keyword>
<feature type="transmembrane region" description="Helical" evidence="1">
    <location>
        <begin position="121"/>
        <end position="140"/>
    </location>
</feature>
<feature type="transmembrane region" description="Helical" evidence="1">
    <location>
        <begin position="53"/>
        <end position="78"/>
    </location>
</feature>
<reference evidence="2" key="2">
    <citation type="submission" date="2024-05" db="EMBL/GenBank/DDBJ databases">
        <title>Rhodohalobacter halophilus gen. nov., sp. nov., a moderately halophilic member of the family Balneolaceae.</title>
        <authorList>
            <person name="Xia J."/>
        </authorList>
    </citation>
    <scope>NUCLEOTIDE SEQUENCE</scope>
    <source>
        <strain evidence="2">WB101</strain>
    </source>
</reference>
<evidence type="ECO:0008006" key="4">
    <source>
        <dbReference type="Google" id="ProtNLM"/>
    </source>
</evidence>
<keyword evidence="1" id="KW-0812">Transmembrane</keyword>
<dbReference type="Proteomes" id="UP001165366">
    <property type="component" value="Unassembled WGS sequence"/>
</dbReference>
<keyword evidence="1" id="KW-1133">Transmembrane helix</keyword>
<sequence length="148" mass="16788">MRQIESFNKKIFESFYTYGHNVHRLSLGVIFIWFGLLKPFGEKTTTSLLANTIYVFPADVTLSLLGWWEVAIGITLMFKPLVKYSIILQFIRIPGTILAFIIHPDVCFVHLPFVPSPEGQYLIKDIIILIAGIAIAGTVYKEKEKLAV</sequence>
<evidence type="ECO:0000313" key="3">
    <source>
        <dbReference type="Proteomes" id="UP001165366"/>
    </source>
</evidence>
<gene>
    <name evidence="2" type="ORF">L6773_20245</name>
</gene>
<reference evidence="2" key="1">
    <citation type="submission" date="2022-01" db="EMBL/GenBank/DDBJ databases">
        <authorList>
            <person name="Wang Y."/>
        </authorList>
    </citation>
    <scope>NUCLEOTIDE SEQUENCE</scope>
    <source>
        <strain evidence="2">WB101</strain>
    </source>
</reference>
<proteinExistence type="predicted"/>
<name>A0ABS9KJ80_9BACT</name>